<evidence type="ECO:0000256" key="11">
    <source>
        <dbReference type="ARBA" id="ARBA00023212"/>
    </source>
</evidence>
<evidence type="ECO:0000313" key="15">
    <source>
        <dbReference type="EMBL" id="CAF4086453.1"/>
    </source>
</evidence>
<feature type="domain" description="Dynein axonemal heavy chain 2/5/8 coiled-coil" evidence="14">
    <location>
        <begin position="592"/>
        <end position="707"/>
    </location>
</feature>
<reference evidence="15" key="1">
    <citation type="submission" date="2021-02" db="EMBL/GenBank/DDBJ databases">
        <authorList>
            <person name="Nowell W R."/>
        </authorList>
    </citation>
    <scope>NUCLEOTIDE SEQUENCE</scope>
</reference>
<gene>
    <name evidence="15" type="ORF">BYL167_LOCUS18363</name>
</gene>
<dbReference type="GO" id="GO:0007018">
    <property type="term" value="P:microtubule-based movement"/>
    <property type="evidence" value="ECO:0007669"/>
    <property type="project" value="InterPro"/>
</dbReference>
<dbReference type="GO" id="GO:0030286">
    <property type="term" value="C:dynein complex"/>
    <property type="evidence" value="ECO:0007669"/>
    <property type="project" value="UniProtKB-KW"/>
</dbReference>
<evidence type="ECO:0000256" key="4">
    <source>
        <dbReference type="ARBA" id="ARBA00022701"/>
    </source>
</evidence>
<keyword evidence="6" id="KW-0547">Nucleotide-binding</keyword>
<keyword evidence="11" id="KW-0206">Cytoskeleton</keyword>
<dbReference type="Gene3D" id="1.20.140.100">
    <property type="entry name" value="Dynein heavy chain, N-terminal domain 2"/>
    <property type="match status" value="1"/>
</dbReference>
<keyword evidence="9" id="KW-0175">Coiled coil</keyword>
<evidence type="ECO:0000259" key="12">
    <source>
        <dbReference type="Pfam" id="PF08385"/>
    </source>
</evidence>
<dbReference type="InterPro" id="IPR056759">
    <property type="entry name" value="DYH2-5-8_CC"/>
</dbReference>
<dbReference type="InterPro" id="IPR026983">
    <property type="entry name" value="DHC"/>
</dbReference>
<feature type="non-terminal residue" evidence="15">
    <location>
        <position position="1156"/>
    </location>
</feature>
<keyword evidence="3" id="KW-0963">Cytoplasm</keyword>
<evidence type="ECO:0000256" key="7">
    <source>
        <dbReference type="ARBA" id="ARBA00022840"/>
    </source>
</evidence>
<comment type="similarity">
    <text evidence="2">Belongs to the dynein heavy chain family.</text>
</comment>
<dbReference type="PANTHER" id="PTHR45703">
    <property type="entry name" value="DYNEIN HEAVY CHAIN"/>
    <property type="match status" value="1"/>
</dbReference>
<keyword evidence="4" id="KW-0493">Microtubule</keyword>
<proteinExistence type="inferred from homology"/>
<keyword evidence="8" id="KW-0243">Dynein</keyword>
<comment type="caution">
    <text evidence="15">The sequence shown here is derived from an EMBL/GenBank/DDBJ whole genome shotgun (WGS) entry which is preliminary data.</text>
</comment>
<evidence type="ECO:0000256" key="1">
    <source>
        <dbReference type="ARBA" id="ARBA00004245"/>
    </source>
</evidence>
<feature type="non-terminal residue" evidence="15">
    <location>
        <position position="1"/>
    </location>
</feature>
<dbReference type="Pfam" id="PF08385">
    <property type="entry name" value="DHC_N1"/>
    <property type="match status" value="1"/>
</dbReference>
<feature type="domain" description="Dynein heavy chain linker" evidence="13">
    <location>
        <begin position="778"/>
        <end position="1150"/>
    </location>
</feature>
<dbReference type="GO" id="GO:0005874">
    <property type="term" value="C:microtubule"/>
    <property type="evidence" value="ECO:0007669"/>
    <property type="project" value="UniProtKB-KW"/>
</dbReference>
<evidence type="ECO:0000256" key="2">
    <source>
        <dbReference type="ARBA" id="ARBA00008887"/>
    </source>
</evidence>
<evidence type="ECO:0000256" key="9">
    <source>
        <dbReference type="ARBA" id="ARBA00023054"/>
    </source>
</evidence>
<dbReference type="Proteomes" id="UP000681967">
    <property type="component" value="Unassembled WGS sequence"/>
</dbReference>
<keyword evidence="5" id="KW-0677">Repeat</keyword>
<dbReference type="Pfam" id="PF08393">
    <property type="entry name" value="DHC_N2"/>
    <property type="match status" value="1"/>
</dbReference>
<dbReference type="PANTHER" id="PTHR45703:SF32">
    <property type="entry name" value="DYNEINS HEAVY CHAIN"/>
    <property type="match status" value="1"/>
</dbReference>
<feature type="domain" description="Dynein heavy chain tail" evidence="12">
    <location>
        <begin position="1"/>
        <end position="263"/>
    </location>
</feature>
<dbReference type="GO" id="GO:0051959">
    <property type="term" value="F:dynein light intermediate chain binding"/>
    <property type="evidence" value="ECO:0007669"/>
    <property type="project" value="InterPro"/>
</dbReference>
<name>A0A8S2QBI7_9BILA</name>
<dbReference type="InterPro" id="IPR013602">
    <property type="entry name" value="Dynein_heavy_linker"/>
</dbReference>
<dbReference type="FunFam" id="1.10.287.2620:FF:000001">
    <property type="entry name" value="Cytoplasmic dynein heavy chain 1"/>
    <property type="match status" value="1"/>
</dbReference>
<dbReference type="InterPro" id="IPR042228">
    <property type="entry name" value="Dynein_linker_3"/>
</dbReference>
<dbReference type="Gene3D" id="3.20.180.20">
    <property type="entry name" value="Dynein heavy chain, N-terminal domain 2"/>
    <property type="match status" value="1"/>
</dbReference>
<evidence type="ECO:0000256" key="8">
    <source>
        <dbReference type="ARBA" id="ARBA00023017"/>
    </source>
</evidence>
<evidence type="ECO:0000256" key="3">
    <source>
        <dbReference type="ARBA" id="ARBA00022490"/>
    </source>
</evidence>
<evidence type="ECO:0000256" key="10">
    <source>
        <dbReference type="ARBA" id="ARBA00023175"/>
    </source>
</evidence>
<evidence type="ECO:0008006" key="17">
    <source>
        <dbReference type="Google" id="ProtNLM"/>
    </source>
</evidence>
<keyword evidence="7" id="KW-0067">ATP-binding</keyword>
<evidence type="ECO:0000259" key="14">
    <source>
        <dbReference type="Pfam" id="PF25007"/>
    </source>
</evidence>
<evidence type="ECO:0000313" key="16">
    <source>
        <dbReference type="Proteomes" id="UP000681967"/>
    </source>
</evidence>
<dbReference type="Pfam" id="PF25007">
    <property type="entry name" value="DYH2-5-8_CC"/>
    <property type="match status" value="1"/>
</dbReference>
<dbReference type="InterPro" id="IPR013594">
    <property type="entry name" value="Dynein_heavy_tail"/>
</dbReference>
<dbReference type="InterPro" id="IPR042222">
    <property type="entry name" value="Dynein_2_N"/>
</dbReference>
<dbReference type="AlphaFoldDB" id="A0A8S2QBI7"/>
<protein>
    <recommendedName>
        <fullName evidence="17">Dynein heavy chain</fullName>
    </recommendedName>
</protein>
<evidence type="ECO:0000259" key="13">
    <source>
        <dbReference type="Pfam" id="PF08393"/>
    </source>
</evidence>
<organism evidence="15 16">
    <name type="scientific">Rotaria magnacalcarata</name>
    <dbReference type="NCBI Taxonomy" id="392030"/>
    <lineage>
        <taxon>Eukaryota</taxon>
        <taxon>Metazoa</taxon>
        <taxon>Spiralia</taxon>
        <taxon>Gnathifera</taxon>
        <taxon>Rotifera</taxon>
        <taxon>Eurotatoria</taxon>
        <taxon>Bdelloidea</taxon>
        <taxon>Philodinida</taxon>
        <taxon>Philodinidae</taxon>
        <taxon>Rotaria</taxon>
    </lineage>
</organism>
<dbReference type="GO" id="GO:0005524">
    <property type="term" value="F:ATP binding"/>
    <property type="evidence" value="ECO:0007669"/>
    <property type="project" value="UniProtKB-KW"/>
</dbReference>
<dbReference type="EMBL" id="CAJOBH010007515">
    <property type="protein sequence ID" value="CAF4086453.1"/>
    <property type="molecule type" value="Genomic_DNA"/>
</dbReference>
<dbReference type="Gene3D" id="1.10.287.2620">
    <property type="match status" value="1"/>
</dbReference>
<accession>A0A8S2QBI7</accession>
<dbReference type="GO" id="GO:0045505">
    <property type="term" value="F:dynein intermediate chain binding"/>
    <property type="evidence" value="ECO:0007669"/>
    <property type="project" value="InterPro"/>
</dbReference>
<evidence type="ECO:0000256" key="6">
    <source>
        <dbReference type="ARBA" id="ARBA00022741"/>
    </source>
</evidence>
<comment type="subcellular location">
    <subcellularLocation>
        <location evidence="1">Cytoplasm</location>
        <location evidence="1">Cytoskeleton</location>
    </subcellularLocation>
</comment>
<dbReference type="FunFam" id="1.20.140.100:FF:000001">
    <property type="entry name" value="dynein heavy chain 17, axonemal"/>
    <property type="match status" value="1"/>
</dbReference>
<sequence length="1156" mass="137535">FMESIHEIELIIVKLINKSMAKAITLEQIIDILQVFANFQSRTNINHVLIDKTRDIYRLFLLQIDDIRSQIGSHQILDDEKIARTYFDLFLPHYPAKAMWISSLIERITNSYHLLNQSSNLPFVLQRNEIKLAYEKLLIFAENIQKRIYQEWWTTASELQPKKLLQKPFLKENTEKKHFIDVYFDPQITIALNESVWWIRLNYEIPFSLTDVYNTRKSYRQMKEETHGFIRKFNKTIESLTDQELCLFEERIRMIFKKLQPAFIGRVNYVNENTFHDFALEANRIIDQFMNMVTLFKENYVKSCAKCVTISQKLFIKIDPGIIFNYTTFTELLKSVNQGSQHSINDMYGEIALGIRMQQMIFKDDPDKILQCWDHWLSSIDCMFEKALLMNITDSLEQLSYVINGGSQNKPTSFLIIELCLNTVETTIGNIKYTLNFQPSLEQLTETLNEVSKIQLTESIQNFGRLCDLFSYYPFQRESYHIVIDNYPVKQKLQNKIALGISNAISEIEKYVDNNWFHFRQLWEVDKESFIAVYESEHTDLQGLEADIARYTEVANNINSQEAIVNLNMIQIDCSSFKVSLVQICHEWQQSLIQIVLVRLEKDLQMISTLIKGNTEKINILPKMYDEIPNYQQFIDELKTDALEIESKLPLINEEVALLFRYEIEINPKLLEQHRSLSHIWNNYKMFLDESIASFKRIKEAFKIQLHKEQEKHLNEIFELQKSFKITGPHQADIPVSVALNQCEEIEEYITNMENDEKRLKIAYRIFNLDMNFSKELPNLKKDIEILKSIWLIAKEYEEMLNKWKTTKFDQINMIELNDFAQNQYKKLLKMSREYKEKNWNILDNLRNRIDTFRRILPLIESLHNPHLRSRHWEQIKYETEKYFDYKSNQFTLEEILSLHFEDNIQLITEISENASKEYSIERMLEKIVQIWNEMTFETTMHKANVFKIKAPDEIIQYVEEHTAQISTIKGARYVKPFQREIDYWEKSIAQISELCDGLFNVQRQWLYMEGIFTSDDVQRQLSHETNEFKHVNVIWQDEIVDKIRENPNSLFVATKLNLFDKIQNLLKYLENIQKKMEDYLETKRSIFPRFYFISNEELVEILSLSRQPELIQIHLKKLFDNIKSLRLLIKKNILANGILSNEDEQINLISILSLE</sequence>
<keyword evidence="10" id="KW-0505">Motor protein</keyword>
<evidence type="ECO:0000256" key="5">
    <source>
        <dbReference type="ARBA" id="ARBA00022737"/>
    </source>
</evidence>